<dbReference type="EMBL" id="CDHK01000009">
    <property type="protein sequence ID" value="CEJ61014.1"/>
    <property type="molecule type" value="Genomic_DNA"/>
</dbReference>
<dbReference type="GO" id="GO:0005737">
    <property type="term" value="C:cytoplasm"/>
    <property type="evidence" value="ECO:0007669"/>
    <property type="project" value="TreeGrafter"/>
</dbReference>
<dbReference type="STRING" id="104259.A0A0F7TWJ0"/>
<keyword evidence="6" id="KW-1185">Reference proteome</keyword>
<evidence type="ECO:0000256" key="3">
    <source>
        <dbReference type="ARBA" id="ARBA00023027"/>
    </source>
</evidence>
<dbReference type="Pfam" id="PF00171">
    <property type="entry name" value="Aldedh"/>
    <property type="match status" value="1"/>
</dbReference>
<evidence type="ECO:0000259" key="4">
    <source>
        <dbReference type="Pfam" id="PF00171"/>
    </source>
</evidence>
<dbReference type="AlphaFoldDB" id="A0A0F7TWJ0"/>
<keyword evidence="2" id="KW-0560">Oxidoreductase</keyword>
<dbReference type="InterPro" id="IPR016162">
    <property type="entry name" value="Ald_DH_N"/>
</dbReference>
<evidence type="ECO:0000256" key="2">
    <source>
        <dbReference type="ARBA" id="ARBA00023002"/>
    </source>
</evidence>
<evidence type="ECO:0000256" key="1">
    <source>
        <dbReference type="ARBA" id="ARBA00009986"/>
    </source>
</evidence>
<proteinExistence type="inferred from homology"/>
<gene>
    <name evidence="5" type="ORF">PMG11_09560</name>
</gene>
<evidence type="ECO:0000313" key="6">
    <source>
        <dbReference type="Proteomes" id="UP000042958"/>
    </source>
</evidence>
<name>A0A0F7TWJ0_PENBI</name>
<protein>
    <submittedName>
        <fullName evidence="5">Putative Aldehyde dehydrogenase</fullName>
    </submittedName>
</protein>
<reference evidence="6" key="1">
    <citation type="journal article" date="2015" name="Genome Announc.">
        <title>Draft genome sequence of the fungus Penicillium brasilianum MG11.</title>
        <authorList>
            <person name="Horn F."/>
            <person name="Linde J."/>
            <person name="Mattern D.J."/>
            <person name="Walther G."/>
            <person name="Guthke R."/>
            <person name="Brakhage A.A."/>
            <person name="Valiante V."/>
        </authorList>
    </citation>
    <scope>NUCLEOTIDE SEQUENCE [LARGE SCALE GENOMIC DNA]</scope>
    <source>
        <strain evidence="6">MG11</strain>
    </source>
</reference>
<evidence type="ECO:0000313" key="5">
    <source>
        <dbReference type="EMBL" id="CEJ61014.1"/>
    </source>
</evidence>
<dbReference type="InterPro" id="IPR016163">
    <property type="entry name" value="Ald_DH_C"/>
</dbReference>
<dbReference type="Gene3D" id="3.40.309.10">
    <property type="entry name" value="Aldehyde Dehydrogenase, Chain A, domain 2"/>
    <property type="match status" value="1"/>
</dbReference>
<sequence length="574" mass="63230">MTRFRIFDPPHSKQSLHVSLPPANHFWSTEHVISSFVSSSSESFTGHHQDDIIRACALDLNKPQFETELAEIDWLLNDIVFTTRNLHKWAKDEKAPDIDLHFKLMSPKIRKDPLGCVLVIGYVSFLSKSGTEECLKFLIMVSSTFNFPFQLTLGPVIGAIAAGNTVVIKPSENAPHSAAIIQKICEASLDPLCYSIVQGGVPETQALLSERWDKIFFTGGANVGRIIAKAAAPHLTPVVLELGGINPAIVSKTANPRLVARRMLWGKTVNAGQLCTSQNYLLVDKTIFPQVVEEFKKAYKSFYPNGAKKSPDYSRIINKGHFRRLKSMLDNSKGEILLGGTLDEDDLFIEPTVVQVNSIEDSLCTEESFGPFIPILPVQDLDEAIRLANEVQSTPLGLYPFGSKTDVAKIISSTRSGGVSCNDAALHIPTLPFGGVGESGHGAYRGRTSFDVWVHRRPITSSPSWLETILSVRYPPYGSKLNKVKATNNLVPDFDRQGQQLRPGWLRYVLTLGGGSGKAGAGRALIIAAIFLGCRHYIFPACSIFHSLRSPISSIFTEFWRHTEDLGPRFCAPL</sequence>
<dbReference type="FunFam" id="3.40.309.10:FF:000025">
    <property type="entry name" value="Aldehyde dehydrogenase"/>
    <property type="match status" value="1"/>
</dbReference>
<keyword evidence="3" id="KW-0520">NAD</keyword>
<dbReference type="InterPro" id="IPR016161">
    <property type="entry name" value="Ald_DH/histidinol_DH"/>
</dbReference>
<comment type="similarity">
    <text evidence="1">Belongs to the aldehyde dehydrogenase family.</text>
</comment>
<dbReference type="PANTHER" id="PTHR43570">
    <property type="entry name" value="ALDEHYDE DEHYDROGENASE"/>
    <property type="match status" value="1"/>
</dbReference>
<accession>A0A0F7TWJ0</accession>
<dbReference type="InterPro" id="IPR012394">
    <property type="entry name" value="Aldehyde_DH_NAD(P)"/>
</dbReference>
<feature type="domain" description="Aldehyde dehydrogenase" evidence="4">
    <location>
        <begin position="143"/>
        <end position="454"/>
    </location>
</feature>
<organism evidence="5 6">
    <name type="scientific">Penicillium brasilianum</name>
    <dbReference type="NCBI Taxonomy" id="104259"/>
    <lineage>
        <taxon>Eukaryota</taxon>
        <taxon>Fungi</taxon>
        <taxon>Dikarya</taxon>
        <taxon>Ascomycota</taxon>
        <taxon>Pezizomycotina</taxon>
        <taxon>Eurotiomycetes</taxon>
        <taxon>Eurotiomycetidae</taxon>
        <taxon>Eurotiales</taxon>
        <taxon>Aspergillaceae</taxon>
        <taxon>Penicillium</taxon>
    </lineage>
</organism>
<dbReference type="GO" id="GO:0004029">
    <property type="term" value="F:aldehyde dehydrogenase (NAD+) activity"/>
    <property type="evidence" value="ECO:0007669"/>
    <property type="project" value="TreeGrafter"/>
</dbReference>
<dbReference type="OrthoDB" id="440325at2759"/>
<dbReference type="SUPFAM" id="SSF53720">
    <property type="entry name" value="ALDH-like"/>
    <property type="match status" value="1"/>
</dbReference>
<dbReference type="Proteomes" id="UP000042958">
    <property type="component" value="Unassembled WGS sequence"/>
</dbReference>
<dbReference type="InterPro" id="IPR015590">
    <property type="entry name" value="Aldehyde_DH_dom"/>
</dbReference>
<dbReference type="Gene3D" id="3.40.605.10">
    <property type="entry name" value="Aldehyde Dehydrogenase, Chain A, domain 1"/>
    <property type="match status" value="2"/>
</dbReference>
<dbReference type="PANTHER" id="PTHR43570:SF11">
    <property type="entry name" value="ALDEHYDE DEHYDROGENASE"/>
    <property type="match status" value="1"/>
</dbReference>
<dbReference type="GO" id="GO:0006081">
    <property type="term" value="P:aldehyde metabolic process"/>
    <property type="evidence" value="ECO:0007669"/>
    <property type="project" value="InterPro"/>
</dbReference>